<evidence type="ECO:0000313" key="2">
    <source>
        <dbReference type="EMBL" id="SEM97215.1"/>
    </source>
</evidence>
<name>A0ABY1AEB1_9LACO</name>
<keyword evidence="1" id="KW-1133">Transmembrane helix</keyword>
<dbReference type="EMBL" id="FOCC01000017">
    <property type="protein sequence ID" value="SEM97215.1"/>
    <property type="molecule type" value="Genomic_DNA"/>
</dbReference>
<proteinExistence type="predicted"/>
<reference evidence="2 3" key="1">
    <citation type="submission" date="2016-10" db="EMBL/GenBank/DDBJ databases">
        <authorList>
            <person name="Varghese N."/>
            <person name="Submissions S."/>
        </authorList>
    </citation>
    <scope>NUCLEOTIDE SEQUENCE [LARGE SCALE GENOMIC DNA]</scope>
    <source>
        <strain evidence="2 3">WC1T17</strain>
    </source>
</reference>
<protein>
    <submittedName>
        <fullName evidence="2">Uncharacterized protein</fullName>
    </submittedName>
</protein>
<keyword evidence="1" id="KW-0472">Membrane</keyword>
<dbReference type="Proteomes" id="UP000182089">
    <property type="component" value="Unassembled WGS sequence"/>
</dbReference>
<organism evidence="2 3">
    <name type="scientific">Ligilactobacillus ruminis</name>
    <dbReference type="NCBI Taxonomy" id="1623"/>
    <lineage>
        <taxon>Bacteria</taxon>
        <taxon>Bacillati</taxon>
        <taxon>Bacillota</taxon>
        <taxon>Bacilli</taxon>
        <taxon>Lactobacillales</taxon>
        <taxon>Lactobacillaceae</taxon>
        <taxon>Ligilactobacillus</taxon>
    </lineage>
</organism>
<sequence length="144" mass="16268">MLVVLIVCLPGSVDLPDRARVASQNRLLVAIDKRVAANLELLLVGRKLVNCLGSEMDFGDMGSEGQTQAQCREGEIFCFFDGHSFFLICLLLIKLYSFFVQLVMAWGRFFDENALLEKVFSKAPAFYDTIIKKKVRDELGRAKR</sequence>
<feature type="transmembrane region" description="Helical" evidence="1">
    <location>
        <begin position="85"/>
        <end position="106"/>
    </location>
</feature>
<gene>
    <name evidence="2" type="ORF">SAMN05216431_1173</name>
</gene>
<evidence type="ECO:0000313" key="3">
    <source>
        <dbReference type="Proteomes" id="UP000182089"/>
    </source>
</evidence>
<accession>A0ABY1AEB1</accession>
<keyword evidence="1" id="KW-0812">Transmembrane</keyword>
<evidence type="ECO:0000256" key="1">
    <source>
        <dbReference type="SAM" id="Phobius"/>
    </source>
</evidence>
<comment type="caution">
    <text evidence="2">The sequence shown here is derived from an EMBL/GenBank/DDBJ whole genome shotgun (WGS) entry which is preliminary data.</text>
</comment>